<accession>A0A1W1ZE03</accession>
<sequence>MVSCVITFPSVYHAFRAKKILKEQGIIAELVPVPRELSASCEGLAAQVAEQDVDKAVEVLGAKGIAMLQKGVKLMQAY</sequence>
<dbReference type="Proteomes" id="UP000192738">
    <property type="component" value="Unassembled WGS sequence"/>
</dbReference>
<dbReference type="AlphaFoldDB" id="A0A1W1ZE03"/>
<organism evidence="2 3">
    <name type="scientific">Sporomusa malonica</name>
    <dbReference type="NCBI Taxonomy" id="112901"/>
    <lineage>
        <taxon>Bacteria</taxon>
        <taxon>Bacillati</taxon>
        <taxon>Bacillota</taxon>
        <taxon>Negativicutes</taxon>
        <taxon>Selenomonadales</taxon>
        <taxon>Sporomusaceae</taxon>
        <taxon>Sporomusa</taxon>
    </lineage>
</organism>
<dbReference type="RefSeq" id="WP_084574549.1">
    <property type="nucleotide sequence ID" value="NZ_CP155572.1"/>
</dbReference>
<dbReference type="STRING" id="112901.SAMN04488500_103219"/>
<evidence type="ECO:0000313" key="2">
    <source>
        <dbReference type="EMBL" id="SMC46617.1"/>
    </source>
</evidence>
<feature type="domain" description="Putative Se/S carrier protein-like" evidence="1">
    <location>
        <begin position="4"/>
        <end position="67"/>
    </location>
</feature>
<keyword evidence="3" id="KW-1185">Reference proteome</keyword>
<dbReference type="InterPro" id="IPR021778">
    <property type="entry name" value="Se/S_carrier-like"/>
</dbReference>
<name>A0A1W1ZE03_9FIRM</name>
<evidence type="ECO:0000313" key="3">
    <source>
        <dbReference type="Proteomes" id="UP000192738"/>
    </source>
</evidence>
<dbReference type="EMBL" id="FWXI01000003">
    <property type="protein sequence ID" value="SMC46617.1"/>
    <property type="molecule type" value="Genomic_DNA"/>
</dbReference>
<reference evidence="2 3" key="1">
    <citation type="submission" date="2017-04" db="EMBL/GenBank/DDBJ databases">
        <authorList>
            <person name="Afonso C.L."/>
            <person name="Miller P.J."/>
            <person name="Scott M.A."/>
            <person name="Spackman E."/>
            <person name="Goraichik I."/>
            <person name="Dimitrov K.M."/>
            <person name="Suarez D.L."/>
            <person name="Swayne D.E."/>
        </authorList>
    </citation>
    <scope>NUCLEOTIDE SEQUENCE [LARGE SCALE GENOMIC DNA]</scope>
    <source>
        <strain evidence="2 3">DSM 5090</strain>
    </source>
</reference>
<proteinExistence type="predicted"/>
<evidence type="ECO:0000259" key="1">
    <source>
        <dbReference type="Pfam" id="PF11823"/>
    </source>
</evidence>
<dbReference type="Pfam" id="PF11823">
    <property type="entry name" value="Se_S_carrier"/>
    <property type="match status" value="1"/>
</dbReference>
<gene>
    <name evidence="2" type="ORF">SAMN04488500_103219</name>
</gene>
<dbReference type="OrthoDB" id="3192849at2"/>
<protein>
    <recommendedName>
        <fullName evidence="1">Putative Se/S carrier protein-like domain-containing protein</fullName>
    </recommendedName>
</protein>